<feature type="compositionally biased region" description="Polar residues" evidence="1">
    <location>
        <begin position="264"/>
        <end position="274"/>
    </location>
</feature>
<feature type="region of interest" description="Disordered" evidence="1">
    <location>
        <begin position="213"/>
        <end position="301"/>
    </location>
</feature>
<dbReference type="InterPro" id="IPR041800">
    <property type="entry name" value="ASCC2_CUE"/>
</dbReference>
<name>A0A8E0RV00_9TREM</name>
<protein>
    <recommendedName>
        <fullName evidence="2">CUE domain-containing protein</fullName>
    </recommendedName>
</protein>
<feature type="region of interest" description="Disordered" evidence="1">
    <location>
        <begin position="27"/>
        <end position="50"/>
    </location>
</feature>
<dbReference type="InterPro" id="IPR003892">
    <property type="entry name" value="CUE"/>
</dbReference>
<feature type="non-terminal residue" evidence="3">
    <location>
        <position position="301"/>
    </location>
</feature>
<accession>A0A8E0RV00</accession>
<evidence type="ECO:0000313" key="3">
    <source>
        <dbReference type="EMBL" id="KAA0188642.1"/>
    </source>
</evidence>
<feature type="compositionally biased region" description="Polar residues" evidence="1">
    <location>
        <begin position="218"/>
        <end position="239"/>
    </location>
</feature>
<keyword evidence="4" id="KW-1185">Reference proteome</keyword>
<reference evidence="3" key="1">
    <citation type="submission" date="2019-05" db="EMBL/GenBank/DDBJ databases">
        <title>Annotation for the trematode Fasciolopsis buski.</title>
        <authorList>
            <person name="Choi Y.-J."/>
        </authorList>
    </citation>
    <scope>NUCLEOTIDE SEQUENCE</scope>
    <source>
        <strain evidence="3">HT</strain>
        <tissue evidence="3">Whole worm</tissue>
    </source>
</reference>
<evidence type="ECO:0000256" key="1">
    <source>
        <dbReference type="SAM" id="MobiDB-lite"/>
    </source>
</evidence>
<dbReference type="SUPFAM" id="SSF46934">
    <property type="entry name" value="UBA-like"/>
    <property type="match status" value="1"/>
</dbReference>
<evidence type="ECO:0000313" key="4">
    <source>
        <dbReference type="Proteomes" id="UP000728185"/>
    </source>
</evidence>
<gene>
    <name evidence="3" type="ORF">FBUS_09699</name>
</gene>
<dbReference type="Proteomes" id="UP000728185">
    <property type="component" value="Unassembled WGS sequence"/>
</dbReference>
<evidence type="ECO:0000259" key="2">
    <source>
        <dbReference type="PROSITE" id="PS51140"/>
    </source>
</evidence>
<dbReference type="Pfam" id="PF02845">
    <property type="entry name" value="CUE"/>
    <property type="match status" value="1"/>
</dbReference>
<organism evidence="3 4">
    <name type="scientific">Fasciolopsis buskii</name>
    <dbReference type="NCBI Taxonomy" id="27845"/>
    <lineage>
        <taxon>Eukaryota</taxon>
        <taxon>Metazoa</taxon>
        <taxon>Spiralia</taxon>
        <taxon>Lophotrochozoa</taxon>
        <taxon>Platyhelminthes</taxon>
        <taxon>Trematoda</taxon>
        <taxon>Digenea</taxon>
        <taxon>Plagiorchiida</taxon>
        <taxon>Echinostomata</taxon>
        <taxon>Echinostomatoidea</taxon>
        <taxon>Fasciolidae</taxon>
        <taxon>Fasciolopsis</taxon>
    </lineage>
</organism>
<dbReference type="PROSITE" id="PS51140">
    <property type="entry name" value="CUE"/>
    <property type="match status" value="1"/>
</dbReference>
<dbReference type="EMBL" id="LUCM01008298">
    <property type="protein sequence ID" value="KAA0188642.1"/>
    <property type="molecule type" value="Genomic_DNA"/>
</dbReference>
<dbReference type="InterPro" id="IPR009060">
    <property type="entry name" value="UBA-like_sf"/>
</dbReference>
<dbReference type="SMART" id="SM00546">
    <property type="entry name" value="CUE"/>
    <property type="match status" value="1"/>
</dbReference>
<dbReference type="GO" id="GO:0043130">
    <property type="term" value="F:ubiquitin binding"/>
    <property type="evidence" value="ECO:0007669"/>
    <property type="project" value="InterPro"/>
</dbReference>
<dbReference type="AlphaFoldDB" id="A0A8E0RV00"/>
<sequence length="301" mass="32966">DDSAVQYLLGAIDSIFADAGVLRQTPVTSVSKGRSLKPSATETPQAGTSISGPVREVKEILPNMDIGLIERCLAAFDQDSARVINAALEGSIPEHVLAPGEPQSTHSFLSGFREELDVLTAANHLRIPQLKPNQVWQGKQDLNISVPELGTSLKKVTIRSAVSIWEDVDDDERAVPTHPVDLVKSRPVNSLDPYEGDSFLFSSESGRWAYRRGRFNPRNKSPGVSAQTSLPISATNPPSLGTAPPSETIVPNQDITAKSDLKRNTSMNSHQVTSDRAYKNTHKARFANHNRRRLADKKRQF</sequence>
<comment type="caution">
    <text evidence="3">The sequence shown here is derived from an EMBL/GenBank/DDBJ whole genome shotgun (WGS) entry which is preliminary data.</text>
</comment>
<dbReference type="OrthoDB" id="5577209at2759"/>
<dbReference type="CDD" id="cd14364">
    <property type="entry name" value="CUE_ASCC2"/>
    <property type="match status" value="1"/>
</dbReference>
<feature type="domain" description="CUE" evidence="2">
    <location>
        <begin position="49"/>
        <end position="92"/>
    </location>
</feature>
<dbReference type="Gene3D" id="1.10.8.10">
    <property type="entry name" value="DNA helicase RuvA subunit, C-terminal domain"/>
    <property type="match status" value="1"/>
</dbReference>
<proteinExistence type="predicted"/>
<feature type="compositionally biased region" description="Basic residues" evidence="1">
    <location>
        <begin position="279"/>
        <end position="301"/>
    </location>
</feature>